<feature type="transmembrane region" description="Helical" evidence="5">
    <location>
        <begin position="170"/>
        <end position="188"/>
    </location>
</feature>
<dbReference type="Proteomes" id="UP001162031">
    <property type="component" value="Unassembled WGS sequence"/>
</dbReference>
<dbReference type="InterPro" id="IPR039175">
    <property type="entry name" value="TIM22"/>
</dbReference>
<evidence type="ECO:0000313" key="7">
    <source>
        <dbReference type="Proteomes" id="UP001162031"/>
    </source>
</evidence>
<dbReference type="EMBL" id="CANTFL010000056">
    <property type="protein sequence ID" value="CAI5710221.1"/>
    <property type="molecule type" value="Genomic_DNA"/>
</dbReference>
<evidence type="ECO:0000256" key="4">
    <source>
        <dbReference type="ARBA" id="ARBA00023136"/>
    </source>
</evidence>
<keyword evidence="7" id="KW-1185">Reference proteome</keyword>
<protein>
    <recommendedName>
        <fullName evidence="5">Mitochondrial import inner membrane translocase subunit TIM22</fullName>
    </recommendedName>
</protein>
<evidence type="ECO:0000256" key="3">
    <source>
        <dbReference type="ARBA" id="ARBA00022989"/>
    </source>
</evidence>
<comment type="subcellular location">
    <subcellularLocation>
        <location evidence="1">Membrane</location>
        <topology evidence="1">Multi-pass membrane protein</topology>
    </subcellularLocation>
    <subcellularLocation>
        <location evidence="5">Mitochondrion inner membrane</location>
        <topology evidence="5">Multi-pass membrane protein</topology>
    </subcellularLocation>
</comment>
<evidence type="ECO:0000313" key="6">
    <source>
        <dbReference type="EMBL" id="CAI5710221.1"/>
    </source>
</evidence>
<evidence type="ECO:0000256" key="1">
    <source>
        <dbReference type="ARBA" id="ARBA00004141"/>
    </source>
</evidence>
<dbReference type="Pfam" id="PF02466">
    <property type="entry name" value="Tim17"/>
    <property type="match status" value="1"/>
</dbReference>
<dbReference type="GO" id="GO:0042721">
    <property type="term" value="C:TIM22 mitochondrial import inner membrane insertion complex"/>
    <property type="evidence" value="ECO:0007669"/>
    <property type="project" value="UniProtKB-UniRule"/>
</dbReference>
<comment type="caution">
    <text evidence="6">The sequence shown here is derived from an EMBL/GenBank/DDBJ whole genome shotgun (WGS) entry which is preliminary data.</text>
</comment>
<keyword evidence="4 5" id="KW-0472">Membrane</keyword>
<keyword evidence="5" id="KW-0811">Translocation</keyword>
<dbReference type="PANTHER" id="PTHR14110:SF18">
    <property type="entry name" value="OUTER ENVELOPE PORE PROTEIN 16-3, CHLOROPLASTIC_MITOCHONDRIAL"/>
    <property type="match status" value="1"/>
</dbReference>
<keyword evidence="5" id="KW-0653">Protein transport</keyword>
<dbReference type="PANTHER" id="PTHR14110">
    <property type="entry name" value="MITOCHONDRIAL IMPORT INNER MEMBRANE TRANSLOCASE SUBUNIT TIM22"/>
    <property type="match status" value="1"/>
</dbReference>
<evidence type="ECO:0000256" key="5">
    <source>
        <dbReference type="RuleBase" id="RU367038"/>
    </source>
</evidence>
<comment type="similarity">
    <text evidence="5">Belongs to the Tim17/Tim22/Tim23 family.</text>
</comment>
<comment type="subunit">
    <text evidence="5">Component of the TIM22 complex.</text>
</comment>
<dbReference type="GO" id="GO:0045039">
    <property type="term" value="P:protein insertion into mitochondrial inner membrane"/>
    <property type="evidence" value="ECO:0007669"/>
    <property type="project" value="UniProtKB-UniRule"/>
</dbReference>
<proteinExistence type="inferred from homology"/>
<keyword evidence="5" id="KW-0999">Mitochondrion inner membrane</keyword>
<keyword evidence="2 5" id="KW-0812">Transmembrane</keyword>
<feature type="transmembrane region" description="Helical" evidence="5">
    <location>
        <begin position="119"/>
        <end position="136"/>
    </location>
</feature>
<sequence>MTKHRRAAFVTSRALRMGSVGSLVPLLTVANAFSIADRQSALSAPPAASRTSSADCVSTTALLLFRGLGAGFAWTIGVDGYALANVTDAEWKQRVAARPGSSLAREVAKSLARSSVRNMLGFATFLGIFSGMSCALEKGRGKSDLLNPFVGGCAAGMVILPGELRSPRTLLTAAFLCGSASVALHYFVPNGDKLNESVAIERRRWS</sequence>
<accession>A0AAV0T0R2</accession>
<dbReference type="GO" id="GO:0008320">
    <property type="term" value="F:protein transmembrane transporter activity"/>
    <property type="evidence" value="ECO:0007669"/>
    <property type="project" value="UniProtKB-UniRule"/>
</dbReference>
<evidence type="ECO:0000256" key="2">
    <source>
        <dbReference type="ARBA" id="ARBA00022692"/>
    </source>
</evidence>
<name>A0AAV0T0R2_HYABA</name>
<comment type="function">
    <text evidence="5">Essential core component of the TIM22 complex, a complex that mediates the import and insertion of multi-pass transmembrane proteins into the mitochondrial inner membrane. In the TIM22 complex, it constitutes the voltage-activated and signal-gated channel. Forms a twin-pore translocase that uses the membrane potential as external driving force in 2 voltage-dependent steps.</text>
</comment>
<keyword evidence="3 5" id="KW-1133">Transmembrane helix</keyword>
<dbReference type="AlphaFoldDB" id="A0AAV0T0R2"/>
<gene>
    <name evidence="6" type="ORF">HBR001_LOCUS427</name>
</gene>
<organism evidence="6 7">
    <name type="scientific">Hyaloperonospora brassicae</name>
    <name type="common">Brassica downy mildew</name>
    <name type="synonym">Peronospora brassicae</name>
    <dbReference type="NCBI Taxonomy" id="162125"/>
    <lineage>
        <taxon>Eukaryota</taxon>
        <taxon>Sar</taxon>
        <taxon>Stramenopiles</taxon>
        <taxon>Oomycota</taxon>
        <taxon>Peronosporomycetes</taxon>
        <taxon>Peronosporales</taxon>
        <taxon>Peronosporaceae</taxon>
        <taxon>Hyaloperonospora</taxon>
    </lineage>
</organism>
<keyword evidence="5" id="KW-0813">Transport</keyword>
<keyword evidence="5" id="KW-0496">Mitochondrion</keyword>
<reference evidence="6" key="1">
    <citation type="submission" date="2022-12" db="EMBL/GenBank/DDBJ databases">
        <authorList>
            <person name="Webb A."/>
        </authorList>
    </citation>
    <scope>NUCLEOTIDE SEQUENCE</scope>
    <source>
        <strain evidence="6">Hp1</strain>
    </source>
</reference>